<evidence type="ECO:0000256" key="3">
    <source>
        <dbReference type="SAM" id="Coils"/>
    </source>
</evidence>
<keyword evidence="2 3" id="KW-0175">Coiled coil</keyword>
<evidence type="ECO:0008006" key="7">
    <source>
        <dbReference type="Google" id="ProtNLM"/>
    </source>
</evidence>
<feature type="region of interest" description="Disordered" evidence="4">
    <location>
        <begin position="385"/>
        <end position="423"/>
    </location>
</feature>
<feature type="compositionally biased region" description="Low complexity" evidence="4">
    <location>
        <begin position="289"/>
        <end position="304"/>
    </location>
</feature>
<accession>A0A8X6KLK1</accession>
<feature type="compositionally biased region" description="Polar residues" evidence="4">
    <location>
        <begin position="305"/>
        <end position="359"/>
    </location>
</feature>
<protein>
    <recommendedName>
        <fullName evidence="7">SLAIN motif-containing protein 2</fullName>
    </recommendedName>
</protein>
<feature type="coiled-coil region" evidence="3">
    <location>
        <begin position="11"/>
        <end position="38"/>
    </location>
</feature>
<feature type="compositionally biased region" description="Polar residues" evidence="4">
    <location>
        <begin position="385"/>
        <end position="400"/>
    </location>
</feature>
<proteinExistence type="inferred from homology"/>
<evidence type="ECO:0000256" key="4">
    <source>
        <dbReference type="SAM" id="MobiDB-lite"/>
    </source>
</evidence>
<comment type="caution">
    <text evidence="5">The sequence shown here is derived from an EMBL/GenBank/DDBJ whole genome shotgun (WGS) entry which is preliminary data.</text>
</comment>
<reference evidence="5" key="1">
    <citation type="submission" date="2020-08" db="EMBL/GenBank/DDBJ databases">
        <title>Multicomponent nature underlies the extraordinary mechanical properties of spider dragline silk.</title>
        <authorList>
            <person name="Kono N."/>
            <person name="Nakamura H."/>
            <person name="Mori M."/>
            <person name="Yoshida Y."/>
            <person name="Ohtoshi R."/>
            <person name="Malay A.D."/>
            <person name="Moran D.A.P."/>
            <person name="Tomita M."/>
            <person name="Numata K."/>
            <person name="Arakawa K."/>
        </authorList>
    </citation>
    <scope>NUCLEOTIDE SEQUENCE</scope>
</reference>
<evidence type="ECO:0000256" key="1">
    <source>
        <dbReference type="ARBA" id="ARBA00006652"/>
    </source>
</evidence>
<comment type="similarity">
    <text evidence="1">Belongs to the SLAIN motif-containing family.</text>
</comment>
<feature type="region of interest" description="Disordered" evidence="4">
    <location>
        <begin position="437"/>
        <end position="506"/>
    </location>
</feature>
<evidence type="ECO:0000313" key="5">
    <source>
        <dbReference type="EMBL" id="GFS57940.1"/>
    </source>
</evidence>
<feature type="region of interest" description="Disordered" evidence="4">
    <location>
        <begin position="269"/>
        <end position="363"/>
    </location>
</feature>
<evidence type="ECO:0000313" key="6">
    <source>
        <dbReference type="Proteomes" id="UP000886998"/>
    </source>
</evidence>
<sequence>MSVIMEDFKPSVNTLEEIKKLQDLVRKLELQNLHLRNKQNVPRKRSVSPVKEVKSSPKNSYRTMKKTSDVTGGVDSEINVENSSLCAKKDEYFDNLEIIRVSDIEMSDDESWLYTSPRNSKLEQTNENSYKWLRKDVDDPENKQLQFAKKALLTKLNELDILSPSNKITAHHAENPAISNLRRSQMMYKTPLSAQNHDPAHVDSRTFTRSKKKQAMEFLEKLDSLNNERSDKNYTIQLHRRGSDVSSDSVSSCHILEDANDVQEVARMQEESLRMSSPLGTPKRSSGNSLSSRKISTSSRGSVSDQDISETSVFGSLNPEDSPNYEQIGNTSYPMESYNHSDQSSPSESPYGSNASLHNAGQGKAKLGTYRRSLPNLNREQLALRQSKNKGSTCQIQSQVRGGAVGRKSDPQEQKTRREAKSPLRVKQYNQMSLHQTTFQSPENSEPVPTLPRSADSADVRVRARSGLPRPSRASSASRNAARSGIPMPSALGKKRVEDSWSEGCF</sequence>
<feature type="region of interest" description="Disordered" evidence="4">
    <location>
        <begin position="40"/>
        <end position="73"/>
    </location>
</feature>
<dbReference type="PANTHER" id="PTHR22406">
    <property type="entry name" value="NASCENT POLYPEPTIDE-ASSOCIATED COMPLEX SUBUNIT ALPHA, MUSCLE-SPECIFIC FORM"/>
    <property type="match status" value="1"/>
</dbReference>
<dbReference type="PANTHER" id="PTHR22406:SF7">
    <property type="entry name" value="NASCENT POLYPEPTIDE-ASSOCIATED COMPLEX SUBUNIT ALPHA, MUSCLE-SPECIFIC FORM"/>
    <property type="match status" value="1"/>
</dbReference>
<dbReference type="InterPro" id="IPR026179">
    <property type="entry name" value="Slain"/>
</dbReference>
<name>A0A8X6KLK1_9ARAC</name>
<feature type="compositionally biased region" description="Low complexity" evidence="4">
    <location>
        <begin position="465"/>
        <end position="485"/>
    </location>
</feature>
<dbReference type="EMBL" id="BMAV01027296">
    <property type="protein sequence ID" value="GFS57940.1"/>
    <property type="molecule type" value="Genomic_DNA"/>
</dbReference>
<gene>
    <name evidence="5" type="primary">AVEN_219303_1</name>
    <name evidence="5" type="ORF">TNIN_373981</name>
</gene>
<evidence type="ECO:0000256" key="2">
    <source>
        <dbReference type="ARBA" id="ARBA00023054"/>
    </source>
</evidence>
<feature type="compositionally biased region" description="Basic and acidic residues" evidence="4">
    <location>
        <begin position="407"/>
        <end position="422"/>
    </location>
</feature>
<dbReference type="AlphaFoldDB" id="A0A8X6KLK1"/>
<dbReference type="GO" id="GO:0031122">
    <property type="term" value="P:cytoplasmic microtubule organization"/>
    <property type="evidence" value="ECO:0007669"/>
    <property type="project" value="TreeGrafter"/>
</dbReference>
<dbReference type="OrthoDB" id="6347145at2759"/>
<keyword evidence="6" id="KW-1185">Reference proteome</keyword>
<dbReference type="GO" id="GO:0035371">
    <property type="term" value="C:microtubule plus-end"/>
    <property type="evidence" value="ECO:0007669"/>
    <property type="project" value="TreeGrafter"/>
</dbReference>
<organism evidence="5 6">
    <name type="scientific">Trichonephila inaurata madagascariensis</name>
    <dbReference type="NCBI Taxonomy" id="2747483"/>
    <lineage>
        <taxon>Eukaryota</taxon>
        <taxon>Metazoa</taxon>
        <taxon>Ecdysozoa</taxon>
        <taxon>Arthropoda</taxon>
        <taxon>Chelicerata</taxon>
        <taxon>Arachnida</taxon>
        <taxon>Araneae</taxon>
        <taxon>Araneomorphae</taxon>
        <taxon>Entelegynae</taxon>
        <taxon>Araneoidea</taxon>
        <taxon>Nephilidae</taxon>
        <taxon>Trichonephila</taxon>
        <taxon>Trichonephila inaurata</taxon>
    </lineage>
</organism>
<dbReference type="Pfam" id="PF15301">
    <property type="entry name" value="SLAIN"/>
    <property type="match status" value="1"/>
</dbReference>
<dbReference type="Proteomes" id="UP000886998">
    <property type="component" value="Unassembled WGS sequence"/>
</dbReference>
<dbReference type="GO" id="GO:0031116">
    <property type="term" value="P:positive regulation of microtubule polymerization"/>
    <property type="evidence" value="ECO:0007669"/>
    <property type="project" value="TreeGrafter"/>
</dbReference>
<dbReference type="GO" id="GO:0007020">
    <property type="term" value="P:microtubule nucleation"/>
    <property type="evidence" value="ECO:0007669"/>
    <property type="project" value="TreeGrafter"/>
</dbReference>
<feature type="compositionally biased region" description="Polar residues" evidence="4">
    <location>
        <begin position="274"/>
        <end position="288"/>
    </location>
</feature>